<dbReference type="GO" id="GO:0003700">
    <property type="term" value="F:DNA-binding transcription factor activity"/>
    <property type="evidence" value="ECO:0007669"/>
    <property type="project" value="InterPro"/>
</dbReference>
<dbReference type="Gene3D" id="1.10.10.10">
    <property type="entry name" value="Winged helix-like DNA-binding domain superfamily/Winged helix DNA-binding domain"/>
    <property type="match status" value="1"/>
</dbReference>
<evidence type="ECO:0000313" key="6">
    <source>
        <dbReference type="Proteomes" id="UP000237752"/>
    </source>
</evidence>
<dbReference type="PANTHER" id="PTHR39515">
    <property type="entry name" value="CONSERVED PROTEIN"/>
    <property type="match status" value="1"/>
</dbReference>
<dbReference type="OrthoDB" id="5148120at2"/>
<keyword evidence="6" id="KW-1185">Reference proteome</keyword>
<comment type="caution">
    <text evidence="5">The sequence shown here is derived from an EMBL/GenBank/DDBJ whole genome shotgun (WGS) entry which is preliminary data.</text>
</comment>
<accession>A0A2T0ZJY1</accession>
<evidence type="ECO:0000256" key="1">
    <source>
        <dbReference type="ARBA" id="ARBA00023015"/>
    </source>
</evidence>
<dbReference type="AlphaFoldDB" id="A0A2T0ZJY1"/>
<feature type="domain" description="HTH marR-type" evidence="4">
    <location>
        <begin position="15"/>
        <end position="143"/>
    </location>
</feature>
<proteinExistence type="predicted"/>
<keyword evidence="2 5" id="KW-0238">DNA-binding</keyword>
<gene>
    <name evidence="5" type="ORF">CLV47_12151</name>
</gene>
<sequence>MTQATHPDPEDTDALDDIVRSLLSVVRAVHKGFESMALDKGALMVLTSIRHFDKSRPSSVAEFCGLDISTISRHIKKLEEDDLVERSPDPADGRAHLMRLSAKGSAMLAHAEHVRREELGSAISGWNEEDRRELRAILGRLAADLQTTAARHMHAVPHKTT</sequence>
<dbReference type="InterPro" id="IPR023187">
    <property type="entry name" value="Tscrpt_reg_MarR-type_CS"/>
</dbReference>
<protein>
    <submittedName>
        <fullName evidence="5">DNA-binding MarR family transcriptional regulator</fullName>
    </submittedName>
</protein>
<dbReference type="InterPro" id="IPR036388">
    <property type="entry name" value="WH-like_DNA-bd_sf"/>
</dbReference>
<evidence type="ECO:0000313" key="5">
    <source>
        <dbReference type="EMBL" id="PRZ36615.1"/>
    </source>
</evidence>
<dbReference type="SUPFAM" id="SSF46785">
    <property type="entry name" value="Winged helix' DNA-binding domain"/>
    <property type="match status" value="1"/>
</dbReference>
<dbReference type="PROSITE" id="PS50995">
    <property type="entry name" value="HTH_MARR_2"/>
    <property type="match status" value="1"/>
</dbReference>
<dbReference type="InterPro" id="IPR000835">
    <property type="entry name" value="HTH_MarR-typ"/>
</dbReference>
<dbReference type="InterPro" id="IPR052526">
    <property type="entry name" value="HTH-type_Bedaq_tolerance"/>
</dbReference>
<name>A0A2T0ZJY1_9ACTN</name>
<keyword evidence="1" id="KW-0805">Transcription regulation</keyword>
<reference evidence="5 6" key="1">
    <citation type="submission" date="2018-03" db="EMBL/GenBank/DDBJ databases">
        <title>Genomic Encyclopedia of Archaeal and Bacterial Type Strains, Phase II (KMG-II): from individual species to whole genera.</title>
        <authorList>
            <person name="Goeker M."/>
        </authorList>
    </citation>
    <scope>NUCLEOTIDE SEQUENCE [LARGE SCALE GENOMIC DNA]</scope>
    <source>
        <strain evidence="5 6">DSM 100065</strain>
    </source>
</reference>
<dbReference type="PRINTS" id="PR00598">
    <property type="entry name" value="HTHMARR"/>
</dbReference>
<dbReference type="InterPro" id="IPR036390">
    <property type="entry name" value="WH_DNA-bd_sf"/>
</dbReference>
<dbReference type="SMART" id="SM00347">
    <property type="entry name" value="HTH_MARR"/>
    <property type="match status" value="1"/>
</dbReference>
<evidence type="ECO:0000256" key="2">
    <source>
        <dbReference type="ARBA" id="ARBA00023125"/>
    </source>
</evidence>
<dbReference type="EMBL" id="PVUE01000021">
    <property type="protein sequence ID" value="PRZ36615.1"/>
    <property type="molecule type" value="Genomic_DNA"/>
</dbReference>
<dbReference type="Proteomes" id="UP000237752">
    <property type="component" value="Unassembled WGS sequence"/>
</dbReference>
<dbReference type="RefSeq" id="WP_106350673.1">
    <property type="nucleotide sequence ID" value="NZ_PVUE01000021.1"/>
</dbReference>
<dbReference type="Pfam" id="PF01047">
    <property type="entry name" value="MarR"/>
    <property type="match status" value="1"/>
</dbReference>
<dbReference type="PANTHER" id="PTHR39515:SF2">
    <property type="entry name" value="HTH-TYPE TRANSCRIPTIONAL REGULATOR RV0880"/>
    <property type="match status" value="1"/>
</dbReference>
<organism evidence="5 6">
    <name type="scientific">Antricoccus suffuscus</name>
    <dbReference type="NCBI Taxonomy" id="1629062"/>
    <lineage>
        <taxon>Bacteria</taxon>
        <taxon>Bacillati</taxon>
        <taxon>Actinomycetota</taxon>
        <taxon>Actinomycetes</taxon>
        <taxon>Geodermatophilales</taxon>
        <taxon>Antricoccaceae</taxon>
        <taxon>Antricoccus</taxon>
    </lineage>
</organism>
<keyword evidence="3" id="KW-0804">Transcription</keyword>
<evidence type="ECO:0000256" key="3">
    <source>
        <dbReference type="ARBA" id="ARBA00023163"/>
    </source>
</evidence>
<dbReference type="PROSITE" id="PS01117">
    <property type="entry name" value="HTH_MARR_1"/>
    <property type="match status" value="1"/>
</dbReference>
<dbReference type="GO" id="GO:0003677">
    <property type="term" value="F:DNA binding"/>
    <property type="evidence" value="ECO:0007669"/>
    <property type="project" value="UniProtKB-KW"/>
</dbReference>
<evidence type="ECO:0000259" key="4">
    <source>
        <dbReference type="PROSITE" id="PS50995"/>
    </source>
</evidence>